<gene>
    <name evidence="10" type="ORF">Aco04nite_93010</name>
</gene>
<dbReference type="InterPro" id="IPR012337">
    <property type="entry name" value="RNaseH-like_sf"/>
</dbReference>
<dbReference type="GO" id="GO:0003887">
    <property type="term" value="F:DNA-directed DNA polymerase activity"/>
    <property type="evidence" value="ECO:0007669"/>
    <property type="project" value="UniProtKB-KW"/>
</dbReference>
<dbReference type="Gene3D" id="1.10.150.20">
    <property type="entry name" value="5' to 3' exonuclease, C-terminal subdomain"/>
    <property type="match status" value="1"/>
</dbReference>
<dbReference type="InterPro" id="IPR036397">
    <property type="entry name" value="RNaseH_sf"/>
</dbReference>
<dbReference type="Gene3D" id="3.30.70.370">
    <property type="match status" value="1"/>
</dbReference>
<keyword evidence="11" id="KW-1185">Reference proteome</keyword>
<comment type="similarity">
    <text evidence="1">Belongs to the DNA polymerase type-A family.</text>
</comment>
<name>A0A919T2Q7_9ACTN</name>
<evidence type="ECO:0000313" key="11">
    <source>
        <dbReference type="Proteomes" id="UP000680865"/>
    </source>
</evidence>
<dbReference type="Proteomes" id="UP000680865">
    <property type="component" value="Unassembled WGS sequence"/>
</dbReference>
<dbReference type="PROSITE" id="PS00447">
    <property type="entry name" value="DNA_POLYMERASE_A"/>
    <property type="match status" value="1"/>
</dbReference>
<evidence type="ECO:0000256" key="7">
    <source>
        <dbReference type="ARBA" id="ARBA00023125"/>
    </source>
</evidence>
<keyword evidence="6" id="KW-0239">DNA-directed DNA polymerase</keyword>
<keyword evidence="7" id="KW-0238">DNA-binding</keyword>
<protein>
    <recommendedName>
        <fullName evidence="2">DNA-directed DNA polymerase</fullName>
        <ecNumber evidence="2">2.7.7.7</ecNumber>
    </recommendedName>
</protein>
<evidence type="ECO:0000256" key="5">
    <source>
        <dbReference type="ARBA" id="ARBA00022705"/>
    </source>
</evidence>
<evidence type="ECO:0000256" key="1">
    <source>
        <dbReference type="ARBA" id="ARBA00007705"/>
    </source>
</evidence>
<dbReference type="SUPFAM" id="SSF56672">
    <property type="entry name" value="DNA/RNA polymerases"/>
    <property type="match status" value="1"/>
</dbReference>
<dbReference type="RefSeq" id="WP_213003577.1">
    <property type="nucleotide sequence ID" value="NZ_BAAATW010000011.1"/>
</dbReference>
<comment type="caution">
    <text evidence="10">The sequence shown here is derived from an EMBL/GenBank/DDBJ whole genome shotgun (WGS) entry which is preliminary data.</text>
</comment>
<dbReference type="PANTHER" id="PTHR10133">
    <property type="entry name" value="DNA POLYMERASE I"/>
    <property type="match status" value="1"/>
</dbReference>
<evidence type="ECO:0000256" key="2">
    <source>
        <dbReference type="ARBA" id="ARBA00012417"/>
    </source>
</evidence>
<reference evidence="10" key="1">
    <citation type="submission" date="2021-03" db="EMBL/GenBank/DDBJ databases">
        <title>Whole genome shotgun sequence of Actinoplanes consettensis NBRC 14913.</title>
        <authorList>
            <person name="Komaki H."/>
            <person name="Tamura T."/>
        </authorList>
    </citation>
    <scope>NUCLEOTIDE SEQUENCE</scope>
    <source>
        <strain evidence="10">NBRC 14913</strain>
    </source>
</reference>
<evidence type="ECO:0000256" key="6">
    <source>
        <dbReference type="ARBA" id="ARBA00022932"/>
    </source>
</evidence>
<dbReference type="InterPro" id="IPR002298">
    <property type="entry name" value="DNA_polymerase_A"/>
</dbReference>
<dbReference type="InterPro" id="IPR001098">
    <property type="entry name" value="DNA-dir_DNA_pol_A_palm_dom"/>
</dbReference>
<accession>A0A919T2Q7</accession>
<keyword evidence="3" id="KW-0808">Transferase</keyword>
<comment type="catalytic activity">
    <reaction evidence="8">
        <text>DNA(n) + a 2'-deoxyribonucleoside 5'-triphosphate = DNA(n+1) + diphosphate</text>
        <dbReference type="Rhea" id="RHEA:22508"/>
        <dbReference type="Rhea" id="RHEA-COMP:17339"/>
        <dbReference type="Rhea" id="RHEA-COMP:17340"/>
        <dbReference type="ChEBI" id="CHEBI:33019"/>
        <dbReference type="ChEBI" id="CHEBI:61560"/>
        <dbReference type="ChEBI" id="CHEBI:173112"/>
        <dbReference type="EC" id="2.7.7.7"/>
    </reaction>
</comment>
<dbReference type="AlphaFoldDB" id="A0A919T2Q7"/>
<evidence type="ECO:0000313" key="10">
    <source>
        <dbReference type="EMBL" id="GIM84759.1"/>
    </source>
</evidence>
<evidence type="ECO:0000256" key="8">
    <source>
        <dbReference type="ARBA" id="ARBA00049244"/>
    </source>
</evidence>
<dbReference type="InterPro" id="IPR019760">
    <property type="entry name" value="DNA-dir_DNA_pol_A_CS"/>
</dbReference>
<proteinExistence type="inferred from homology"/>
<feature type="domain" description="DNA-directed DNA polymerase family A palm" evidence="9">
    <location>
        <begin position="375"/>
        <end position="561"/>
    </location>
</feature>
<dbReference type="Gene3D" id="3.30.420.10">
    <property type="entry name" value="Ribonuclease H-like superfamily/Ribonuclease H"/>
    <property type="match status" value="1"/>
</dbReference>
<dbReference type="SUPFAM" id="SSF53098">
    <property type="entry name" value="Ribonuclease H-like"/>
    <property type="match status" value="1"/>
</dbReference>
<dbReference type="Pfam" id="PF00476">
    <property type="entry name" value="DNA_pol_A"/>
    <property type="match status" value="1"/>
</dbReference>
<keyword evidence="4" id="KW-0548">Nucleotidyltransferase</keyword>
<dbReference type="SMART" id="SM00482">
    <property type="entry name" value="POLAc"/>
    <property type="match status" value="1"/>
</dbReference>
<evidence type="ECO:0000256" key="3">
    <source>
        <dbReference type="ARBA" id="ARBA00022679"/>
    </source>
</evidence>
<evidence type="ECO:0000259" key="9">
    <source>
        <dbReference type="SMART" id="SM00482"/>
    </source>
</evidence>
<dbReference type="GO" id="GO:0003677">
    <property type="term" value="F:DNA binding"/>
    <property type="evidence" value="ECO:0007669"/>
    <property type="project" value="UniProtKB-KW"/>
</dbReference>
<dbReference type="EC" id="2.7.7.7" evidence="2"/>
<dbReference type="EMBL" id="BOQP01000071">
    <property type="protein sequence ID" value="GIM84759.1"/>
    <property type="molecule type" value="Genomic_DNA"/>
</dbReference>
<dbReference type="GO" id="GO:0006261">
    <property type="term" value="P:DNA-templated DNA replication"/>
    <property type="evidence" value="ECO:0007669"/>
    <property type="project" value="InterPro"/>
</dbReference>
<dbReference type="PRINTS" id="PR00868">
    <property type="entry name" value="DNAPOLI"/>
</dbReference>
<dbReference type="GO" id="GO:0006302">
    <property type="term" value="P:double-strand break repair"/>
    <property type="evidence" value="ECO:0007669"/>
    <property type="project" value="TreeGrafter"/>
</dbReference>
<evidence type="ECO:0000256" key="4">
    <source>
        <dbReference type="ARBA" id="ARBA00022695"/>
    </source>
</evidence>
<organism evidence="10 11">
    <name type="scientific">Winogradskya consettensis</name>
    <dbReference type="NCBI Taxonomy" id="113560"/>
    <lineage>
        <taxon>Bacteria</taxon>
        <taxon>Bacillati</taxon>
        <taxon>Actinomycetota</taxon>
        <taxon>Actinomycetes</taxon>
        <taxon>Micromonosporales</taxon>
        <taxon>Micromonosporaceae</taxon>
        <taxon>Winogradskya</taxon>
    </lineage>
</organism>
<dbReference type="InterPro" id="IPR043502">
    <property type="entry name" value="DNA/RNA_pol_sf"/>
</dbReference>
<sequence>MSNIYVRQVCGRPVRVVADPDPAEFARFAASATLFGLDVETTPIDEGGPRFFGPAFGVRLVQVATADQAMVLRAADPEQRRMIEGLLGDPRCRFVSHTNFDVLAVWAAFGIPLGLRAIDTHVLACLLEPGVTADHGLKSLTERHLDDGLKRAEDDLYALFRALAPVGQRAGGRPTLYGWSHVPIDAEPYVVYAGLDAIYVRRLLDVLLGQLGDLGYLPAAELWLAAQTTALQIRGIRLDLDYTHALREEFEQANSAARAELEALMGCKATSPKRLDWLAERGVEFRHFTDAGRPSLSSKDALPDLLVRYPGGDVGRMLTLTTRMAETGNFATNLARFPGFADADGRVHPDCRTLAAHTGRMSVKWPAMQTFKKDDPRLRGCFVAEPGMVLVGCDFKAVEVRVAAALANEPRLIEVIRAGTDIHDNTARLMFGPGWTKAQRTLGKRATFGTIYGGGAPGLAKQTGVSVDTARDVVQRFKRAYPRITAFGTAMAERDPVRNAARRRIPADPTRTYANSNYAIQSTARDLLVESLYRLCALDGWHPYLWAIIHDEIVLQVPAELAEDARRALLAAMTTSFRGVPIEADPEIIGPRWGGQVADVVPLPTSGDRLAAAA</sequence>
<dbReference type="PANTHER" id="PTHR10133:SF27">
    <property type="entry name" value="DNA POLYMERASE NU"/>
    <property type="match status" value="1"/>
</dbReference>
<keyword evidence="5" id="KW-0235">DNA replication</keyword>